<gene>
    <name evidence="1" type="ORF">HYFRA_00004851</name>
</gene>
<sequence length="508" mass="55869">MGAFLTGKPVLLNWGLLGSFQSGSTERIPDKALFSVSATQIFDCRRCRIVPGVSYMTDNGKSDMLGDDAAPFKKGSTRGELTLIGNLETSDPWWPKAVLAGNGRRGAGAGRRILPDWIWPWAVFPQIAAEITGGMIVFLRSMQLSPTRLRRLYEALKKTNGIPVNPASHTKFPLCAKGKRQGVGEAVETWERYYFGGFAIGFEYKAEGGSEDPGSVLGELGCYRAIVDAYACGARGRMGCTAKRPPTSTTTLRWYILTPADDECAEMRGTVEPARNSRPPIGSGNGREKNRIARKGTIATRRWISGRSQHDCRQFQGAGNGFPAIGIDNIAPQGPVPTDSEAQNLMEEMWHCKTIPTATSSGRFRDLPNWGEIPLKQLGLPSHPRIDSNTELKCIKHLQVSVIRAGNRSIIVTLALSYPFVVHSRAESGLGSNNMTTEKFQVTQHQGTTAKIATAFHLHYRYPRENYTTEEKKLEESLFDLRISLELSLTIPLHVFAALFGISQPVLV</sequence>
<protein>
    <submittedName>
        <fullName evidence="1">Uncharacterized protein</fullName>
    </submittedName>
</protein>
<dbReference type="AlphaFoldDB" id="A0A9N9KPG7"/>
<evidence type="ECO:0000313" key="2">
    <source>
        <dbReference type="Proteomes" id="UP000696280"/>
    </source>
</evidence>
<evidence type="ECO:0000313" key="1">
    <source>
        <dbReference type="EMBL" id="CAG8949227.1"/>
    </source>
</evidence>
<proteinExistence type="predicted"/>
<dbReference type="EMBL" id="CAJVRL010000002">
    <property type="protein sequence ID" value="CAG8949227.1"/>
    <property type="molecule type" value="Genomic_DNA"/>
</dbReference>
<dbReference type="Proteomes" id="UP000696280">
    <property type="component" value="Unassembled WGS sequence"/>
</dbReference>
<organism evidence="1 2">
    <name type="scientific">Hymenoscyphus fraxineus</name>
    <dbReference type="NCBI Taxonomy" id="746836"/>
    <lineage>
        <taxon>Eukaryota</taxon>
        <taxon>Fungi</taxon>
        <taxon>Dikarya</taxon>
        <taxon>Ascomycota</taxon>
        <taxon>Pezizomycotina</taxon>
        <taxon>Leotiomycetes</taxon>
        <taxon>Helotiales</taxon>
        <taxon>Helotiaceae</taxon>
        <taxon>Hymenoscyphus</taxon>
    </lineage>
</organism>
<name>A0A9N9KPG7_9HELO</name>
<comment type="caution">
    <text evidence="1">The sequence shown here is derived from an EMBL/GenBank/DDBJ whole genome shotgun (WGS) entry which is preliminary data.</text>
</comment>
<dbReference type="OrthoDB" id="10575838at2759"/>
<keyword evidence="2" id="KW-1185">Reference proteome</keyword>
<reference evidence="1" key="1">
    <citation type="submission" date="2021-07" db="EMBL/GenBank/DDBJ databases">
        <authorList>
            <person name="Durling M."/>
        </authorList>
    </citation>
    <scope>NUCLEOTIDE SEQUENCE</scope>
</reference>
<accession>A0A9N9KPG7</accession>